<organism evidence="1">
    <name type="scientific">Ophidiomyces ophidiicola</name>
    <dbReference type="NCBI Taxonomy" id="1387563"/>
    <lineage>
        <taxon>Eukaryota</taxon>
        <taxon>Fungi</taxon>
        <taxon>Dikarya</taxon>
        <taxon>Ascomycota</taxon>
        <taxon>Pezizomycotina</taxon>
        <taxon>Eurotiomycetes</taxon>
        <taxon>Eurotiomycetidae</taxon>
        <taxon>Onygenales</taxon>
        <taxon>Onygenaceae</taxon>
        <taxon>Ophidiomyces</taxon>
    </lineage>
</organism>
<name>A0ACB8UP38_9EURO</name>
<gene>
    <name evidence="1" type="ORF">LOY88_006036</name>
</gene>
<evidence type="ECO:0000313" key="1">
    <source>
        <dbReference type="EMBL" id="KAI2382415.1"/>
    </source>
</evidence>
<sequence length="467" mass="52285">MSKLEPRGAGLHFLDLHPFVRSVVQDKIRGTIVGSALGDCIGLYTEFLSSKIAHDSYPEGKFQLVHPATAFRYDSHRNKFDMGSWTDDTDHALLILLSYLHHDGEKLSPQDLAERLRIWVEQGLRALNRPPLGLGKTVGSVVLDKEYLADPVATAHKQWVNSGRKMAPNGSLMRTHPVGIVCLGHDLEKTFQITTAVSVITHADPRCVVSCCVATGLVRGMLRGDILNETDVDGLIDDAYHWVDAWIRHGRVDNGTILRDPLLEFEQGELLDLEEFNKHVRAKTFQELELDDSMKMGYVYKCLGAAILSLRMGIRQAPYEMSADFTTTPSSSTVFEKIITELTFAAGDADTNACVAGALLGCWFGYNSLPAHWRDGMRDLDWLIQKCKGTIYILQKTSGHSSGYRGSDDPDTRPDGGKGLMNRQELEKRDSDFMMKYMLKHAEGVEQEKKRLKQNKKNNKLWTGIFG</sequence>
<dbReference type="EMBL" id="JALBCA010000125">
    <property type="protein sequence ID" value="KAI2382415.1"/>
    <property type="molecule type" value="Genomic_DNA"/>
</dbReference>
<proteinExistence type="predicted"/>
<accession>A0ACB8UP38</accession>
<reference evidence="1" key="1">
    <citation type="journal article" date="2022" name="bioRxiv">
        <title>Population genetic analysis of Ophidiomyces ophidiicola, the causative agent of snake fungal disease, indicates recent introductions to the USA.</title>
        <authorList>
            <person name="Ladner J.T."/>
            <person name="Palmer J.M."/>
            <person name="Ettinger C.L."/>
            <person name="Stajich J.E."/>
            <person name="Farrell T.M."/>
            <person name="Glorioso B.M."/>
            <person name="Lawson B."/>
            <person name="Price S.J."/>
            <person name="Stengle A.G."/>
            <person name="Grear D.A."/>
            <person name="Lorch J.M."/>
        </authorList>
    </citation>
    <scope>NUCLEOTIDE SEQUENCE</scope>
    <source>
        <strain evidence="1">NWHC 24266-5</strain>
    </source>
</reference>
<comment type="caution">
    <text evidence="1">The sequence shown here is derived from an EMBL/GenBank/DDBJ whole genome shotgun (WGS) entry which is preliminary data.</text>
</comment>
<protein>
    <submittedName>
        <fullName evidence="1">Uncharacterized protein</fullName>
    </submittedName>
</protein>